<proteinExistence type="predicted"/>
<name>A0ABN8MMU7_9CNID</name>
<dbReference type="Proteomes" id="UP001159405">
    <property type="component" value="Unassembled WGS sequence"/>
</dbReference>
<evidence type="ECO:0000313" key="2">
    <source>
        <dbReference type="EMBL" id="CAH3032211.1"/>
    </source>
</evidence>
<gene>
    <name evidence="2" type="ORF">PLOB_00000017</name>
</gene>
<dbReference type="EMBL" id="CALNXK010000001">
    <property type="protein sequence ID" value="CAH3032211.1"/>
    <property type="molecule type" value="Genomic_DNA"/>
</dbReference>
<dbReference type="SUPFAM" id="SSF56349">
    <property type="entry name" value="DNA breaking-rejoining enzymes"/>
    <property type="match status" value="1"/>
</dbReference>
<accession>A0ABN8MMU7</accession>
<dbReference type="PANTHER" id="PTHR35617">
    <property type="entry name" value="PHAGE_INTEGRASE DOMAIN-CONTAINING PROTEIN"/>
    <property type="match status" value="1"/>
</dbReference>
<dbReference type="InterPro" id="IPR011010">
    <property type="entry name" value="DNA_brk_join_enz"/>
</dbReference>
<evidence type="ECO:0000313" key="3">
    <source>
        <dbReference type="Proteomes" id="UP001159405"/>
    </source>
</evidence>
<sequence>MTISMIPEKADIVRSKCHSLVQIQGPAQIREVGLMVSSFAGVYYGPLFYRSLENIKTDALQANGWDLEGKVTLSPLCKQDLLWWINNVDQYPQTITPQIPHLTLTTDSSLTGWGAVIEGTSSVASGRRTSPPIISQTSTSWMSLIRASLAAQGITGEPQDIIVASWRHGTRKQYCTYITAWLKYCSDCNISQVNPKLQQVLDFLTLQSKRVGYSAVATARSALSSFIKVDGVKVGDHPLVSRFMTGLFNQKPALPRYSETWDPQIVLNHLKTFPAIDDMSLKQLTLKLVMLMALLSAQRVQTLQSLSLEEMSTLPGKYVFRISSVLKQTTAKGGQNRHLLPVTFHSYPLDKRLCIVELLSAYVKRTAPLRKETKQLLI</sequence>
<dbReference type="Gene3D" id="1.10.150.130">
    <property type="match status" value="1"/>
</dbReference>
<protein>
    <submittedName>
        <fullName evidence="2">Uncharacterized protein</fullName>
    </submittedName>
</protein>
<dbReference type="PANTHER" id="PTHR35617:SF3">
    <property type="entry name" value="CORE-BINDING (CB) DOMAIN-CONTAINING PROTEIN"/>
    <property type="match status" value="1"/>
</dbReference>
<dbReference type="InterPro" id="IPR010998">
    <property type="entry name" value="Integrase_recombinase_N"/>
</dbReference>
<keyword evidence="3" id="KW-1185">Reference proteome</keyword>
<reference evidence="2 3" key="1">
    <citation type="submission" date="2022-05" db="EMBL/GenBank/DDBJ databases">
        <authorList>
            <consortium name="Genoscope - CEA"/>
            <person name="William W."/>
        </authorList>
    </citation>
    <scope>NUCLEOTIDE SEQUENCE [LARGE SCALE GENOMIC DNA]</scope>
</reference>
<keyword evidence="1" id="KW-0238">DNA-binding</keyword>
<evidence type="ECO:0000256" key="1">
    <source>
        <dbReference type="ARBA" id="ARBA00023125"/>
    </source>
</evidence>
<comment type="caution">
    <text evidence="2">The sequence shown here is derived from an EMBL/GenBank/DDBJ whole genome shotgun (WGS) entry which is preliminary data.</text>
</comment>
<organism evidence="2 3">
    <name type="scientific">Porites lobata</name>
    <dbReference type="NCBI Taxonomy" id="104759"/>
    <lineage>
        <taxon>Eukaryota</taxon>
        <taxon>Metazoa</taxon>
        <taxon>Cnidaria</taxon>
        <taxon>Anthozoa</taxon>
        <taxon>Hexacorallia</taxon>
        <taxon>Scleractinia</taxon>
        <taxon>Fungiina</taxon>
        <taxon>Poritidae</taxon>
        <taxon>Porites</taxon>
    </lineage>
</organism>